<proteinExistence type="predicted"/>
<reference evidence="1 2" key="1">
    <citation type="journal article" date="2024" name="Plant Biotechnol. J.">
        <title>Genome and CRISPR/Cas9 system of a widespread forest tree (Populus alba) in the world.</title>
        <authorList>
            <person name="Liu Y.J."/>
            <person name="Jiang P.F."/>
            <person name="Han X.M."/>
            <person name="Li X.Y."/>
            <person name="Wang H.M."/>
            <person name="Wang Y.J."/>
            <person name="Wang X.X."/>
            <person name="Zeng Q.Y."/>
        </authorList>
    </citation>
    <scope>NUCLEOTIDE SEQUENCE [LARGE SCALE GENOMIC DNA]</scope>
    <source>
        <strain evidence="2">cv. PAL-ZL1</strain>
    </source>
</reference>
<organism evidence="1 2">
    <name type="scientific">Populus alba</name>
    <name type="common">White poplar</name>
    <dbReference type="NCBI Taxonomy" id="43335"/>
    <lineage>
        <taxon>Eukaryota</taxon>
        <taxon>Viridiplantae</taxon>
        <taxon>Streptophyta</taxon>
        <taxon>Embryophyta</taxon>
        <taxon>Tracheophyta</taxon>
        <taxon>Spermatophyta</taxon>
        <taxon>Magnoliopsida</taxon>
        <taxon>eudicotyledons</taxon>
        <taxon>Gunneridae</taxon>
        <taxon>Pentapetalae</taxon>
        <taxon>rosids</taxon>
        <taxon>fabids</taxon>
        <taxon>Malpighiales</taxon>
        <taxon>Salicaceae</taxon>
        <taxon>Saliceae</taxon>
        <taxon>Populus</taxon>
    </lineage>
</organism>
<name>A0ACC4BWR6_POPAL</name>
<dbReference type="EMBL" id="RCHU02000008">
    <property type="protein sequence ID" value="KAL3583103.1"/>
    <property type="molecule type" value="Genomic_DNA"/>
</dbReference>
<comment type="caution">
    <text evidence="1">The sequence shown here is derived from an EMBL/GenBank/DDBJ whole genome shotgun (WGS) entry which is preliminary data.</text>
</comment>
<gene>
    <name evidence="1" type="ORF">D5086_017435</name>
</gene>
<evidence type="ECO:0000313" key="1">
    <source>
        <dbReference type="EMBL" id="KAL3583103.1"/>
    </source>
</evidence>
<accession>A0ACC4BWR6</accession>
<dbReference type="Proteomes" id="UP000309997">
    <property type="component" value="Unassembled WGS sequence"/>
</dbReference>
<sequence length="317" mass="35014">MLPRFHPPLPATIHPPYITKACLGLNSHILLQLMLGFRQERHNWWSSPLAVPKSNLLLTFRTLISKCPGREPPLLGPQPQLRDIGFAPHLLFPLSLYPGHFSFPCRSHSGITCDWSSPVCQPLIPSIARELLCSSASRFSTLYRFHIKICTEDPMRLRKAATAEVIHRNSVSKIARGSKRSFGFFLGLCWLGKAIVGHYLVLLCGPSLVARTVIAALAKDILDLASFAVSFALVSGFCLDCSSVFCALVLPHYAGSWATDGIMGSDFVNKILFLARDLKEDLLTIMHTNLPFLRACGQILLASTAVCPSLFRFTSAR</sequence>
<protein>
    <submittedName>
        <fullName evidence="1">Uncharacterized protein</fullName>
    </submittedName>
</protein>
<evidence type="ECO:0000313" key="2">
    <source>
        <dbReference type="Proteomes" id="UP000309997"/>
    </source>
</evidence>
<keyword evidence="2" id="KW-1185">Reference proteome</keyword>